<dbReference type="InterPro" id="IPR000014">
    <property type="entry name" value="PAS"/>
</dbReference>
<feature type="domain" description="Signal transduction histidine kinase HWE region" evidence="11">
    <location>
        <begin position="616"/>
        <end position="698"/>
    </location>
</feature>
<evidence type="ECO:0000256" key="6">
    <source>
        <dbReference type="ARBA" id="ARBA00022777"/>
    </source>
</evidence>
<evidence type="ECO:0000256" key="8">
    <source>
        <dbReference type="SAM" id="MobiDB-lite"/>
    </source>
</evidence>
<evidence type="ECO:0000256" key="9">
    <source>
        <dbReference type="SAM" id="Phobius"/>
    </source>
</evidence>
<dbReference type="Pfam" id="PF08448">
    <property type="entry name" value="PAS_4"/>
    <property type="match status" value="1"/>
</dbReference>
<dbReference type="InterPro" id="IPR013655">
    <property type="entry name" value="PAS_fold_3"/>
</dbReference>
<keyword evidence="13" id="KW-1185">Reference proteome</keyword>
<dbReference type="Pfam" id="PF08447">
    <property type="entry name" value="PAS_3"/>
    <property type="match status" value="1"/>
</dbReference>
<evidence type="ECO:0000256" key="2">
    <source>
        <dbReference type="ARBA" id="ARBA00012438"/>
    </source>
</evidence>
<feature type="region of interest" description="Disordered" evidence="8">
    <location>
        <begin position="313"/>
        <end position="332"/>
    </location>
</feature>
<dbReference type="PANTHER" id="PTHR41523:SF7">
    <property type="entry name" value="HISTIDINE KINASE"/>
    <property type="match status" value="1"/>
</dbReference>
<dbReference type="EMBL" id="AP025637">
    <property type="protein sequence ID" value="BDG73216.1"/>
    <property type="molecule type" value="Genomic_DNA"/>
</dbReference>
<evidence type="ECO:0000259" key="10">
    <source>
        <dbReference type="SMART" id="SM00091"/>
    </source>
</evidence>
<evidence type="ECO:0000256" key="5">
    <source>
        <dbReference type="ARBA" id="ARBA00022741"/>
    </source>
</evidence>
<keyword evidence="9" id="KW-1133">Transmembrane helix</keyword>
<organism evidence="12 13">
    <name type="scientific">Roseomonas fluvialis</name>
    <dbReference type="NCBI Taxonomy" id="1750527"/>
    <lineage>
        <taxon>Bacteria</taxon>
        <taxon>Pseudomonadati</taxon>
        <taxon>Pseudomonadota</taxon>
        <taxon>Alphaproteobacteria</taxon>
        <taxon>Acetobacterales</taxon>
        <taxon>Roseomonadaceae</taxon>
        <taxon>Roseomonas</taxon>
    </lineage>
</organism>
<keyword evidence="6" id="KW-0418">Kinase</keyword>
<dbReference type="EC" id="2.7.13.3" evidence="2"/>
<evidence type="ECO:0000313" key="12">
    <source>
        <dbReference type="EMBL" id="BDG73216.1"/>
    </source>
</evidence>
<dbReference type="PANTHER" id="PTHR41523">
    <property type="entry name" value="TWO-COMPONENT SYSTEM SENSOR PROTEIN"/>
    <property type="match status" value="1"/>
</dbReference>
<dbReference type="Pfam" id="PF07536">
    <property type="entry name" value="HWE_HK"/>
    <property type="match status" value="1"/>
</dbReference>
<evidence type="ECO:0000256" key="4">
    <source>
        <dbReference type="ARBA" id="ARBA00022679"/>
    </source>
</evidence>
<sequence>MGQSSGQVGTRGAALGARLLLLVAAAMVPLLAGGFILAILNARTDAAAADARLVAAAQAAARSIDSEIEARRLALLAFGSSIDAARVASDLSAADAAARRLAEALGTPVGLLDRGLGMLVDTSKPFGTPLASTPAISAGLWAVETGRPRVSDLLGGPGAAALPPMLMVPLMREGRTEAVLSLPLRADRLAAALGPGPAVLLDSRGRALASVGAPPADLPDWPRLMTLPRGVATTVATPAGGPIAVAVAPLQEAPDWRLVAWAVPTPAGSGLLPWAAGLVALAVLAAIVTMRVTLRGLRAPLSGLARHAAASAEALRSDSPAPEPPAPSGPAEIASLGAALAEAEAAARDQTRRLRALAEAGALVLWRADAAGGWIEAAGWAGLTGQTAPAFRKDGWVEMLHPDDRAPTLAEWGRCLVARQTIGVEFRLRTAGDAAAWRWVRATGVPVATEDGQLIEWVGAIHDVADARGAGTAHRFNEAQVRQTVAELRAVYDNVPVGLALVDATLRFVNVNARFAAISGLPPEAHVARVPHEVMPEGLAAPLEAAQQEVLRTGRPVLDVTCTGQAPGAVQHLRHWLASCHPVKDPAGVVTGVSAVLQDVTERVRAERSRELLVTELNHRVKNTLSTVQSLAAQSLRRAGGDSTGFGRDFVGRLQALTRSHDLLAEGGWEPVDLARVVQAALAPWLGSGRAIRISGSGRIQVEAPQAQALVLALHELATNAVRHGALSRPGGEVDATWSLGEDGIARFGWRESGGPPVTPPTADKRGFGVRLLERGLVHDLGPGTEVDLRFAEDGLRATLQFRVGLPSLTRAAAD</sequence>
<evidence type="ECO:0000256" key="1">
    <source>
        <dbReference type="ARBA" id="ARBA00000085"/>
    </source>
</evidence>
<evidence type="ECO:0000313" key="13">
    <source>
        <dbReference type="Proteomes" id="UP000831327"/>
    </source>
</evidence>
<dbReference type="InterPro" id="IPR001610">
    <property type="entry name" value="PAC"/>
</dbReference>
<evidence type="ECO:0000256" key="7">
    <source>
        <dbReference type="ARBA" id="ARBA00022840"/>
    </source>
</evidence>
<dbReference type="SMART" id="SM00911">
    <property type="entry name" value="HWE_HK"/>
    <property type="match status" value="1"/>
</dbReference>
<evidence type="ECO:0000256" key="3">
    <source>
        <dbReference type="ARBA" id="ARBA00022553"/>
    </source>
</evidence>
<keyword evidence="7" id="KW-0067">ATP-binding</keyword>
<feature type="domain" description="PAS" evidence="10">
    <location>
        <begin position="352"/>
        <end position="418"/>
    </location>
</feature>
<gene>
    <name evidence="12" type="ORF">Rmf_31450</name>
</gene>
<dbReference type="SMART" id="SM00086">
    <property type="entry name" value="PAC"/>
    <property type="match status" value="2"/>
</dbReference>
<keyword evidence="9" id="KW-0472">Membrane</keyword>
<dbReference type="SUPFAM" id="SSF55785">
    <property type="entry name" value="PYP-like sensor domain (PAS domain)"/>
    <property type="match status" value="2"/>
</dbReference>
<keyword evidence="5" id="KW-0547">Nucleotide-binding</keyword>
<comment type="catalytic activity">
    <reaction evidence="1">
        <text>ATP + protein L-histidine = ADP + protein N-phospho-L-histidine.</text>
        <dbReference type="EC" id="2.7.13.3"/>
    </reaction>
</comment>
<dbReference type="InterPro" id="IPR035965">
    <property type="entry name" value="PAS-like_dom_sf"/>
</dbReference>
<dbReference type="InterPro" id="IPR011102">
    <property type="entry name" value="Sig_transdc_His_kinase_HWE"/>
</dbReference>
<keyword evidence="3" id="KW-0597">Phosphoprotein</keyword>
<dbReference type="Gene3D" id="3.30.450.20">
    <property type="entry name" value="PAS domain"/>
    <property type="match status" value="2"/>
</dbReference>
<evidence type="ECO:0000259" key="11">
    <source>
        <dbReference type="SMART" id="SM00911"/>
    </source>
</evidence>
<keyword evidence="4" id="KW-0808">Transferase</keyword>
<dbReference type="Gene3D" id="3.30.565.10">
    <property type="entry name" value="Histidine kinase-like ATPase, C-terminal domain"/>
    <property type="match status" value="1"/>
</dbReference>
<proteinExistence type="predicted"/>
<feature type="transmembrane region" description="Helical" evidence="9">
    <location>
        <begin position="271"/>
        <end position="294"/>
    </location>
</feature>
<dbReference type="InterPro" id="IPR013656">
    <property type="entry name" value="PAS_4"/>
</dbReference>
<dbReference type="Proteomes" id="UP000831327">
    <property type="component" value="Chromosome"/>
</dbReference>
<protein>
    <recommendedName>
        <fullName evidence="2">histidine kinase</fullName>
        <ecNumber evidence="2">2.7.13.3</ecNumber>
    </recommendedName>
</protein>
<dbReference type="InterPro" id="IPR036890">
    <property type="entry name" value="HATPase_C_sf"/>
</dbReference>
<dbReference type="RefSeq" id="WP_244407451.1">
    <property type="nucleotide sequence ID" value="NZ_AP025637.1"/>
</dbReference>
<reference evidence="12 13" key="1">
    <citation type="journal article" date="2016" name="Microbes Environ.">
        <title>Phylogenetically diverse aerobic anoxygenic phototrophic bacteria isolated from epilithic biofilms in Tama river, Japan.</title>
        <authorList>
            <person name="Hirose S."/>
            <person name="Matsuura K."/>
            <person name="Haruta S."/>
        </authorList>
    </citation>
    <scope>NUCLEOTIDE SEQUENCE [LARGE SCALE GENOMIC DNA]</scope>
    <source>
        <strain evidence="12 13">S08</strain>
    </source>
</reference>
<feature type="transmembrane region" description="Helical" evidence="9">
    <location>
        <begin position="20"/>
        <end position="42"/>
    </location>
</feature>
<dbReference type="Pfam" id="PF13581">
    <property type="entry name" value="HATPase_c_2"/>
    <property type="match status" value="1"/>
</dbReference>
<accession>A0ABM7Y5N0</accession>
<dbReference type="InterPro" id="IPR003594">
    <property type="entry name" value="HATPase_dom"/>
</dbReference>
<dbReference type="CDD" id="cd00130">
    <property type="entry name" value="PAS"/>
    <property type="match status" value="2"/>
</dbReference>
<dbReference type="SMART" id="SM00091">
    <property type="entry name" value="PAS"/>
    <property type="match status" value="2"/>
</dbReference>
<feature type="domain" description="PAS" evidence="10">
    <location>
        <begin position="486"/>
        <end position="552"/>
    </location>
</feature>
<name>A0ABM7Y5N0_9PROT</name>
<dbReference type="NCBIfam" id="TIGR00229">
    <property type="entry name" value="sensory_box"/>
    <property type="match status" value="1"/>
</dbReference>
<dbReference type="CDD" id="cd16936">
    <property type="entry name" value="HATPase_RsbW-like"/>
    <property type="match status" value="1"/>
</dbReference>
<keyword evidence="9" id="KW-0812">Transmembrane</keyword>